<dbReference type="AlphaFoldDB" id="A0A401NUC6"/>
<name>A0A401NUC6_SCYTO</name>
<reference evidence="2 3" key="1">
    <citation type="journal article" date="2018" name="Nat. Ecol. Evol.">
        <title>Shark genomes provide insights into elasmobranch evolution and the origin of vertebrates.</title>
        <authorList>
            <person name="Hara Y"/>
            <person name="Yamaguchi K"/>
            <person name="Onimaru K"/>
            <person name="Kadota M"/>
            <person name="Koyanagi M"/>
            <person name="Keeley SD"/>
            <person name="Tatsumi K"/>
            <person name="Tanaka K"/>
            <person name="Motone F"/>
            <person name="Kageyama Y"/>
            <person name="Nozu R"/>
            <person name="Adachi N"/>
            <person name="Nishimura O"/>
            <person name="Nakagawa R"/>
            <person name="Tanegashima C"/>
            <person name="Kiyatake I"/>
            <person name="Matsumoto R"/>
            <person name="Murakumo K"/>
            <person name="Nishida K"/>
            <person name="Terakita A"/>
            <person name="Kuratani S"/>
            <person name="Sato K"/>
            <person name="Hyodo S Kuraku.S."/>
        </authorList>
    </citation>
    <scope>NUCLEOTIDE SEQUENCE [LARGE SCALE GENOMIC DNA]</scope>
</reference>
<keyword evidence="1" id="KW-1133">Transmembrane helix</keyword>
<keyword evidence="3" id="KW-1185">Reference proteome</keyword>
<organism evidence="2 3">
    <name type="scientific">Scyliorhinus torazame</name>
    <name type="common">Cloudy catshark</name>
    <name type="synonym">Catulus torazame</name>
    <dbReference type="NCBI Taxonomy" id="75743"/>
    <lineage>
        <taxon>Eukaryota</taxon>
        <taxon>Metazoa</taxon>
        <taxon>Chordata</taxon>
        <taxon>Craniata</taxon>
        <taxon>Vertebrata</taxon>
        <taxon>Chondrichthyes</taxon>
        <taxon>Elasmobranchii</taxon>
        <taxon>Galeomorphii</taxon>
        <taxon>Galeoidea</taxon>
        <taxon>Carcharhiniformes</taxon>
        <taxon>Scyliorhinidae</taxon>
        <taxon>Scyliorhinus</taxon>
    </lineage>
</organism>
<comment type="caution">
    <text evidence="2">The sequence shown here is derived from an EMBL/GenBank/DDBJ whole genome shotgun (WGS) entry which is preliminary data.</text>
</comment>
<dbReference type="Proteomes" id="UP000288216">
    <property type="component" value="Unassembled WGS sequence"/>
</dbReference>
<feature type="transmembrane region" description="Helical" evidence="1">
    <location>
        <begin position="12"/>
        <end position="32"/>
    </location>
</feature>
<evidence type="ECO:0000256" key="1">
    <source>
        <dbReference type="SAM" id="Phobius"/>
    </source>
</evidence>
<evidence type="ECO:0000313" key="2">
    <source>
        <dbReference type="EMBL" id="GCB64442.1"/>
    </source>
</evidence>
<accession>A0A401NUC6</accession>
<gene>
    <name evidence="2" type="ORF">scyTo_0014768</name>
</gene>
<evidence type="ECO:0000313" key="3">
    <source>
        <dbReference type="Proteomes" id="UP000288216"/>
    </source>
</evidence>
<dbReference type="EMBL" id="BFAA01008053">
    <property type="protein sequence ID" value="GCB64442.1"/>
    <property type="molecule type" value="Genomic_DNA"/>
</dbReference>
<sequence>MLQSSASRSWMMGVILGAGVAVVLIATTILIVHRRLQERSVAIHIFLCWNLKAKDKKETKNADHCKTVLAH</sequence>
<keyword evidence="1" id="KW-0472">Membrane</keyword>
<protein>
    <submittedName>
        <fullName evidence="2">Uncharacterized protein</fullName>
    </submittedName>
</protein>
<proteinExistence type="predicted"/>
<keyword evidence="1" id="KW-0812">Transmembrane</keyword>